<reference evidence="7" key="1">
    <citation type="submission" date="2022-01" db="EMBL/GenBank/DDBJ databases">
        <title>Paenibacillus spongiae sp. nov., isolated from marine sponge.</title>
        <authorList>
            <person name="Li Z."/>
            <person name="Zhang M."/>
        </authorList>
    </citation>
    <scope>NUCLEOTIDE SEQUENCE</scope>
    <source>
        <strain evidence="7">PHS-Z3</strain>
    </source>
</reference>
<dbReference type="InterPro" id="IPR033948">
    <property type="entry name" value="ETF_beta_N"/>
</dbReference>
<dbReference type="InterPro" id="IPR014730">
    <property type="entry name" value="ETF_a/b_N"/>
</dbReference>
<evidence type="ECO:0000256" key="2">
    <source>
        <dbReference type="ARBA" id="ARBA00011355"/>
    </source>
</evidence>
<comment type="similarity">
    <text evidence="1">Belongs to the ETF beta-subunit/FixA family.</text>
</comment>
<dbReference type="PANTHER" id="PTHR21294:SF8">
    <property type="entry name" value="ELECTRON TRANSFER FLAVOPROTEIN SUBUNIT BETA"/>
    <property type="match status" value="1"/>
</dbReference>
<dbReference type="PANTHER" id="PTHR21294">
    <property type="entry name" value="ELECTRON TRANSFER FLAVOPROTEIN BETA-SUBUNIT"/>
    <property type="match status" value="1"/>
</dbReference>
<gene>
    <name evidence="7" type="ORF">L1F29_06920</name>
</gene>
<evidence type="ECO:0000313" key="8">
    <source>
        <dbReference type="Proteomes" id="UP001057877"/>
    </source>
</evidence>
<evidence type="ECO:0000256" key="3">
    <source>
        <dbReference type="ARBA" id="ARBA00016797"/>
    </source>
</evidence>
<evidence type="ECO:0000256" key="1">
    <source>
        <dbReference type="ARBA" id="ARBA00007557"/>
    </source>
</evidence>
<dbReference type="Proteomes" id="UP001057877">
    <property type="component" value="Chromosome"/>
</dbReference>
<dbReference type="RefSeq" id="WP_258387608.1">
    <property type="nucleotide sequence ID" value="NZ_CP091430.1"/>
</dbReference>
<dbReference type="SMART" id="SM00893">
    <property type="entry name" value="ETF"/>
    <property type="match status" value="1"/>
</dbReference>
<accession>A0ABY5SC72</accession>
<dbReference type="Pfam" id="PF01012">
    <property type="entry name" value="ETF"/>
    <property type="match status" value="1"/>
</dbReference>
<keyword evidence="4" id="KW-0813">Transport</keyword>
<dbReference type="PIRSF" id="PIRSF000090">
    <property type="entry name" value="Beta-ETF"/>
    <property type="match status" value="1"/>
</dbReference>
<evidence type="ECO:0000256" key="4">
    <source>
        <dbReference type="ARBA" id="ARBA00022448"/>
    </source>
</evidence>
<feature type="domain" description="Electron transfer flavoprotein alpha/beta-subunit N-terminal" evidence="6">
    <location>
        <begin position="21"/>
        <end position="210"/>
    </location>
</feature>
<proteinExistence type="inferred from homology"/>
<dbReference type="InterPro" id="IPR014729">
    <property type="entry name" value="Rossmann-like_a/b/a_fold"/>
</dbReference>
<keyword evidence="5" id="KW-0249">Electron transport</keyword>
<sequence length="260" mass="28024">MIVGVIMKQTFDTEEKIVIHQGMISEEGVKFVINPYDEYAVEEAIRIKENTGCSVVVVSVGPPRSSEALRTALAMGADEAVLITDDRIPQDEYAVSIVLAAYFASHACDLILGGNFAVDTGSGQVAIRLAELLKLPHVASVTKLELQTGGRAKAERDAEGDLELLEIELPALFTAQQGLNEPRYPSLPGIMKAKKKPFRQLSLDDLGIAPVALQARTTQAELSLPPVRQAGQILQGDLQQQAAKLVELLRTTQRSGGPTL</sequence>
<evidence type="ECO:0000256" key="5">
    <source>
        <dbReference type="ARBA" id="ARBA00022982"/>
    </source>
</evidence>
<organism evidence="7 8">
    <name type="scientific">Paenibacillus spongiae</name>
    <dbReference type="NCBI Taxonomy" id="2909671"/>
    <lineage>
        <taxon>Bacteria</taxon>
        <taxon>Bacillati</taxon>
        <taxon>Bacillota</taxon>
        <taxon>Bacilli</taxon>
        <taxon>Bacillales</taxon>
        <taxon>Paenibacillaceae</taxon>
        <taxon>Paenibacillus</taxon>
    </lineage>
</organism>
<dbReference type="SUPFAM" id="SSF52402">
    <property type="entry name" value="Adenine nucleotide alpha hydrolases-like"/>
    <property type="match status" value="1"/>
</dbReference>
<evidence type="ECO:0000313" key="7">
    <source>
        <dbReference type="EMBL" id="UVI31546.1"/>
    </source>
</evidence>
<evidence type="ECO:0000259" key="6">
    <source>
        <dbReference type="SMART" id="SM00893"/>
    </source>
</evidence>
<dbReference type="Gene3D" id="3.40.50.620">
    <property type="entry name" value="HUPs"/>
    <property type="match status" value="1"/>
</dbReference>
<dbReference type="InterPro" id="IPR012255">
    <property type="entry name" value="ETF_b"/>
</dbReference>
<dbReference type="CDD" id="cd01714">
    <property type="entry name" value="ETF_beta"/>
    <property type="match status" value="1"/>
</dbReference>
<keyword evidence="8" id="KW-1185">Reference proteome</keyword>
<dbReference type="EMBL" id="CP091430">
    <property type="protein sequence ID" value="UVI31546.1"/>
    <property type="molecule type" value="Genomic_DNA"/>
</dbReference>
<comment type="subunit">
    <text evidence="2">Heterodimer of an alpha and a beta subunit.</text>
</comment>
<name>A0ABY5SC72_9BACL</name>
<protein>
    <recommendedName>
        <fullName evidence="3">Electron transfer flavoprotein subunit beta</fullName>
    </recommendedName>
</protein>